<dbReference type="EMBL" id="QOHL01000008">
    <property type="protein sequence ID" value="RZB12761.1"/>
    <property type="molecule type" value="Genomic_DNA"/>
</dbReference>
<comment type="caution">
    <text evidence="1">The sequence shown here is derived from an EMBL/GenBank/DDBJ whole genome shotgun (WGS) entry which is preliminary data.</text>
</comment>
<accession>A0A4Q6I4I1</accession>
<dbReference type="AlphaFoldDB" id="A0A4Q6I4I1"/>
<sequence>MLCNQYLDALEGCNNSLTRKLLSVKMVQLASVYKIGEATADGVVQVTYSSKGKCVPIKNKNDVDSLFLLHCRIPTKFIRDKGLIDLVGKHCEDYVKLSLYFFVEAEKSKLFVESVLEKVDKRNGKSFCGLFSKNKPKCFHMSCISGYGHLVLARVVGGPWDHLFDERLFLRRFSGINIRFLEAKSAKNKSCCTCCCITRGSRVNDTSSETKSELLGKDVSVRGGGEMVLSKLSDVTVFGSTRSLSIEEIQ</sequence>
<dbReference type="Proteomes" id="UP000293377">
    <property type="component" value="Unassembled WGS sequence"/>
</dbReference>
<organism evidence="1 2">
    <name type="scientific">Ehrlichia minasensis</name>
    <dbReference type="NCBI Taxonomy" id="1242993"/>
    <lineage>
        <taxon>Bacteria</taxon>
        <taxon>Pseudomonadati</taxon>
        <taxon>Pseudomonadota</taxon>
        <taxon>Alphaproteobacteria</taxon>
        <taxon>Rickettsiales</taxon>
        <taxon>Anaplasmataceae</taxon>
        <taxon>Ehrlichia</taxon>
    </lineage>
</organism>
<evidence type="ECO:0000313" key="1">
    <source>
        <dbReference type="EMBL" id="RZB12761.1"/>
    </source>
</evidence>
<gene>
    <name evidence="1" type="ORF">DRF75_02285</name>
</gene>
<dbReference type="InterPro" id="IPR021387">
    <property type="entry name" value="DUF3023"/>
</dbReference>
<reference evidence="1 2" key="1">
    <citation type="submission" date="2018-06" db="EMBL/GenBank/DDBJ databases">
        <title>Complete Genome Sequence of Ehrlichia minasensis Isolated From Cattle.</title>
        <authorList>
            <person name="Aguiar D.M."/>
            <person name="Araujo J.P.A.Jr."/>
            <person name="Nakazato L."/>
            <person name="Bard E."/>
            <person name="Cabezas-Cruz A."/>
        </authorList>
    </citation>
    <scope>NUCLEOTIDE SEQUENCE [LARGE SCALE GENOMIC DNA]</scope>
    <source>
        <strain evidence="1 2">B11</strain>
    </source>
</reference>
<keyword evidence="2" id="KW-1185">Reference proteome</keyword>
<evidence type="ECO:0000313" key="2">
    <source>
        <dbReference type="Proteomes" id="UP000293377"/>
    </source>
</evidence>
<protein>
    <submittedName>
        <fullName evidence="1">DUF3023 domain-containing protein</fullName>
    </submittedName>
</protein>
<name>A0A4Q6I4I1_9RICK</name>
<proteinExistence type="predicted"/>
<dbReference type="Pfam" id="PF11224">
    <property type="entry name" value="DUF3023"/>
    <property type="match status" value="1"/>
</dbReference>
<dbReference type="RefSeq" id="WP_129992588.1">
    <property type="nucleotide sequence ID" value="NZ_QOHL01000008.1"/>
</dbReference>